<sequence>MTKPLDRRSMLRVSALTGLVGAAGVGTVAPALADPRRPDGAGPDGNSPDGTGRDGTGTNRLRRIPGLWEATLVIQEQQRRELALWNLSEDGMFLHTGDNGGTGFGRWERSGLSTFTVTFREFVLTAEGALEGQLRIRETCTFTGADTIEVSSVARFFTPEGSLLGTFHATGTGSRVND</sequence>
<feature type="chain" id="PRO_5032657854" description="DUF1579 domain-containing protein" evidence="2">
    <location>
        <begin position="34"/>
        <end position="178"/>
    </location>
</feature>
<protein>
    <recommendedName>
        <fullName evidence="5">DUF1579 domain-containing protein</fullName>
    </recommendedName>
</protein>
<dbReference type="Proteomes" id="UP000547510">
    <property type="component" value="Unassembled WGS sequence"/>
</dbReference>
<evidence type="ECO:0000256" key="1">
    <source>
        <dbReference type="SAM" id="MobiDB-lite"/>
    </source>
</evidence>
<dbReference type="PROSITE" id="PS51318">
    <property type="entry name" value="TAT"/>
    <property type="match status" value="1"/>
</dbReference>
<dbReference type="RefSeq" id="WP_184692567.1">
    <property type="nucleotide sequence ID" value="NZ_JACHJN010000006.1"/>
</dbReference>
<evidence type="ECO:0000313" key="4">
    <source>
        <dbReference type="Proteomes" id="UP000547510"/>
    </source>
</evidence>
<dbReference type="AlphaFoldDB" id="A0A841CN89"/>
<reference evidence="3 4" key="1">
    <citation type="submission" date="2020-08" db="EMBL/GenBank/DDBJ databases">
        <title>Genomic Encyclopedia of Type Strains, Phase III (KMG-III): the genomes of soil and plant-associated and newly described type strains.</title>
        <authorList>
            <person name="Whitman W."/>
        </authorList>
    </citation>
    <scope>NUCLEOTIDE SEQUENCE [LARGE SCALE GENOMIC DNA]</scope>
    <source>
        <strain evidence="3 4">CECT 8640</strain>
    </source>
</reference>
<comment type="caution">
    <text evidence="3">The sequence shown here is derived from an EMBL/GenBank/DDBJ whole genome shotgun (WGS) entry which is preliminary data.</text>
</comment>
<feature type="signal peptide" evidence="2">
    <location>
        <begin position="1"/>
        <end position="33"/>
    </location>
</feature>
<evidence type="ECO:0000313" key="3">
    <source>
        <dbReference type="EMBL" id="MBB5957455.1"/>
    </source>
</evidence>
<accession>A0A841CN89</accession>
<feature type="region of interest" description="Disordered" evidence="1">
    <location>
        <begin position="30"/>
        <end position="60"/>
    </location>
</feature>
<name>A0A841CN89_9PSEU</name>
<gene>
    <name evidence="3" type="ORF">FHS29_004050</name>
</gene>
<evidence type="ECO:0008006" key="5">
    <source>
        <dbReference type="Google" id="ProtNLM"/>
    </source>
</evidence>
<keyword evidence="2" id="KW-0732">Signal</keyword>
<dbReference type="InterPro" id="IPR006311">
    <property type="entry name" value="TAT_signal"/>
</dbReference>
<evidence type="ECO:0000256" key="2">
    <source>
        <dbReference type="SAM" id="SignalP"/>
    </source>
</evidence>
<organism evidence="3 4">
    <name type="scientific">Saccharothrix tamanrassetensis</name>
    <dbReference type="NCBI Taxonomy" id="1051531"/>
    <lineage>
        <taxon>Bacteria</taxon>
        <taxon>Bacillati</taxon>
        <taxon>Actinomycetota</taxon>
        <taxon>Actinomycetes</taxon>
        <taxon>Pseudonocardiales</taxon>
        <taxon>Pseudonocardiaceae</taxon>
        <taxon>Saccharothrix</taxon>
    </lineage>
</organism>
<keyword evidence="4" id="KW-1185">Reference proteome</keyword>
<proteinExistence type="predicted"/>
<dbReference type="EMBL" id="JACHJN010000006">
    <property type="protein sequence ID" value="MBB5957455.1"/>
    <property type="molecule type" value="Genomic_DNA"/>
</dbReference>